<reference evidence="5" key="1">
    <citation type="submission" date="2021-05" db="EMBL/GenBank/DDBJ databases">
        <title>A free-living protist that lacks canonical eukaryotic 1 DNA replication and segregation systems.</title>
        <authorList>
            <person name="Salas-Leiva D.E."/>
            <person name="Tromer E.C."/>
            <person name="Curtis B.A."/>
            <person name="Jerlstrom-Hultqvist J."/>
            <person name="Kolisko M."/>
            <person name="Yi Z."/>
            <person name="Salas-Leiva J.S."/>
            <person name="Gallot-Lavallee L."/>
            <person name="Kops G.J.P.L."/>
            <person name="Archibald J.M."/>
            <person name="Simpson A.G.B."/>
            <person name="Roger A.J."/>
        </authorList>
    </citation>
    <scope>NUCLEOTIDE SEQUENCE</scope>
    <source>
        <strain evidence="5">BICM</strain>
    </source>
</reference>
<comment type="subcellular location">
    <subcellularLocation>
        <location evidence="1 2">Nucleus</location>
    </subcellularLocation>
</comment>
<feature type="DNA-binding region" description="Homeobox" evidence="1">
    <location>
        <begin position="109"/>
        <end position="169"/>
    </location>
</feature>
<feature type="region of interest" description="Disordered" evidence="3">
    <location>
        <begin position="191"/>
        <end position="210"/>
    </location>
</feature>
<evidence type="ECO:0000256" key="2">
    <source>
        <dbReference type="RuleBase" id="RU000682"/>
    </source>
</evidence>
<dbReference type="SUPFAM" id="SSF46689">
    <property type="entry name" value="Homeodomain-like"/>
    <property type="match status" value="1"/>
</dbReference>
<keyword evidence="6" id="KW-1185">Reference proteome</keyword>
<accession>A0A8J6AVQ4</accession>
<keyword evidence="1 2" id="KW-0539">Nucleus</keyword>
<evidence type="ECO:0000256" key="1">
    <source>
        <dbReference type="PROSITE-ProRule" id="PRU00108"/>
    </source>
</evidence>
<dbReference type="Proteomes" id="UP000717585">
    <property type="component" value="Unassembled WGS sequence"/>
</dbReference>
<name>A0A8J6AVQ4_9EUKA</name>
<dbReference type="AlphaFoldDB" id="A0A8J6AVQ4"/>
<proteinExistence type="predicted"/>
<organism evidence="5 6">
    <name type="scientific">Carpediemonas membranifera</name>
    <dbReference type="NCBI Taxonomy" id="201153"/>
    <lineage>
        <taxon>Eukaryota</taxon>
        <taxon>Metamonada</taxon>
        <taxon>Carpediemonas-like organisms</taxon>
        <taxon>Carpediemonas</taxon>
    </lineage>
</organism>
<gene>
    <name evidence="5" type="ORF">J8273_4829</name>
</gene>
<dbReference type="GO" id="GO:0003677">
    <property type="term" value="F:DNA binding"/>
    <property type="evidence" value="ECO:0007669"/>
    <property type="project" value="UniProtKB-UniRule"/>
</dbReference>
<feature type="compositionally biased region" description="Polar residues" evidence="3">
    <location>
        <begin position="200"/>
        <end position="210"/>
    </location>
</feature>
<dbReference type="InterPro" id="IPR009057">
    <property type="entry name" value="Homeodomain-like_sf"/>
</dbReference>
<comment type="caution">
    <text evidence="5">The sequence shown here is derived from an EMBL/GenBank/DDBJ whole genome shotgun (WGS) entry which is preliminary data.</text>
</comment>
<evidence type="ECO:0000259" key="4">
    <source>
        <dbReference type="PROSITE" id="PS50071"/>
    </source>
</evidence>
<dbReference type="PROSITE" id="PS50071">
    <property type="entry name" value="HOMEOBOX_2"/>
    <property type="match status" value="1"/>
</dbReference>
<keyword evidence="1 2" id="KW-0238">DNA-binding</keyword>
<evidence type="ECO:0000313" key="6">
    <source>
        <dbReference type="Proteomes" id="UP000717585"/>
    </source>
</evidence>
<dbReference type="GO" id="GO:0005634">
    <property type="term" value="C:nucleus"/>
    <property type="evidence" value="ECO:0007669"/>
    <property type="project" value="UniProtKB-SubCell"/>
</dbReference>
<dbReference type="InterPro" id="IPR001356">
    <property type="entry name" value="HD"/>
</dbReference>
<keyword evidence="1 2" id="KW-0371">Homeobox</keyword>
<feature type="domain" description="Homeobox" evidence="4">
    <location>
        <begin position="107"/>
        <end position="168"/>
    </location>
</feature>
<dbReference type="SMART" id="SM00389">
    <property type="entry name" value="HOX"/>
    <property type="match status" value="1"/>
</dbReference>
<sequence>MAEIFGFEELCINLSVPPALFLERSDSTSSEFSNPTFSSDGSEFSVDLDVPSIFNHPEWNFCDDLVASPVPVSPSPLGKVVSCKPSNPSPITAVSKRQSKKKLMNRPNSRARGSAFSSTQTSVLTAIFLANVRFPKHDQIVNISKFTGLDTLRVKSWFQNARVRGMPTKTYTHDVKTPVADILSGAALEDKKSPTDVATPASSGATSSVPSVEAGVSCSFLPDDIIALYEQNKALFDQALGHIQPVDA</sequence>
<dbReference type="EMBL" id="JAHDYR010000021">
    <property type="protein sequence ID" value="KAG9393710.1"/>
    <property type="molecule type" value="Genomic_DNA"/>
</dbReference>
<dbReference type="CDD" id="cd00086">
    <property type="entry name" value="homeodomain"/>
    <property type="match status" value="1"/>
</dbReference>
<evidence type="ECO:0000313" key="5">
    <source>
        <dbReference type="EMBL" id="KAG9393710.1"/>
    </source>
</evidence>
<dbReference type="OrthoDB" id="6159439at2759"/>
<evidence type="ECO:0000256" key="3">
    <source>
        <dbReference type="SAM" id="MobiDB-lite"/>
    </source>
</evidence>
<dbReference type="Pfam" id="PF00046">
    <property type="entry name" value="Homeodomain"/>
    <property type="match status" value="1"/>
</dbReference>
<protein>
    <submittedName>
        <fullName evidence="5">Homeobox domain</fullName>
    </submittedName>
</protein>
<dbReference type="Gene3D" id="1.10.10.60">
    <property type="entry name" value="Homeodomain-like"/>
    <property type="match status" value="1"/>
</dbReference>